<dbReference type="EMBL" id="CAXITT010000194">
    <property type="protein sequence ID" value="CAL1535202.1"/>
    <property type="molecule type" value="Genomic_DNA"/>
</dbReference>
<name>A0AAV2HP13_LYMST</name>
<keyword evidence="2" id="KW-1185">Reference proteome</keyword>
<reference evidence="1 2" key="1">
    <citation type="submission" date="2024-04" db="EMBL/GenBank/DDBJ databases">
        <authorList>
            <consortium name="Genoscope - CEA"/>
            <person name="William W."/>
        </authorList>
    </citation>
    <scope>NUCLEOTIDE SEQUENCE [LARGE SCALE GENOMIC DNA]</scope>
</reference>
<sequence length="106" mass="12079">MVVLSVNLIFIWGFRKWRSRKVHHLPSTLSDRTSSCNKLLRRLQSKAYSGETYLKKTRLRNIHGTGFLKTYDHAPASAGDYVTADCDVGRRHSSTQQTSGDHDETL</sequence>
<accession>A0AAV2HP13</accession>
<organism evidence="1 2">
    <name type="scientific">Lymnaea stagnalis</name>
    <name type="common">Great pond snail</name>
    <name type="synonym">Helix stagnalis</name>
    <dbReference type="NCBI Taxonomy" id="6523"/>
    <lineage>
        <taxon>Eukaryota</taxon>
        <taxon>Metazoa</taxon>
        <taxon>Spiralia</taxon>
        <taxon>Lophotrochozoa</taxon>
        <taxon>Mollusca</taxon>
        <taxon>Gastropoda</taxon>
        <taxon>Heterobranchia</taxon>
        <taxon>Euthyneura</taxon>
        <taxon>Panpulmonata</taxon>
        <taxon>Hygrophila</taxon>
        <taxon>Lymnaeoidea</taxon>
        <taxon>Lymnaeidae</taxon>
        <taxon>Lymnaea</taxon>
    </lineage>
</organism>
<evidence type="ECO:0000313" key="1">
    <source>
        <dbReference type="EMBL" id="CAL1535202.1"/>
    </source>
</evidence>
<comment type="caution">
    <text evidence="1">The sequence shown here is derived from an EMBL/GenBank/DDBJ whole genome shotgun (WGS) entry which is preliminary data.</text>
</comment>
<dbReference type="AlphaFoldDB" id="A0AAV2HP13"/>
<dbReference type="Proteomes" id="UP001497497">
    <property type="component" value="Unassembled WGS sequence"/>
</dbReference>
<evidence type="ECO:0000313" key="2">
    <source>
        <dbReference type="Proteomes" id="UP001497497"/>
    </source>
</evidence>
<proteinExistence type="predicted"/>
<feature type="non-terminal residue" evidence="1">
    <location>
        <position position="106"/>
    </location>
</feature>
<gene>
    <name evidence="1" type="ORF">GSLYS_00009162001</name>
</gene>
<protein>
    <submittedName>
        <fullName evidence="1">Uncharacterized protein</fullName>
    </submittedName>
</protein>